<reference evidence="3" key="1">
    <citation type="submission" date="2016-11" db="EMBL/GenBank/DDBJ databases">
        <authorList>
            <person name="Varghese N."/>
            <person name="Submissions S."/>
        </authorList>
    </citation>
    <scope>NUCLEOTIDE SEQUENCE [LARGE SCALE GENOMIC DNA]</scope>
    <source>
        <strain evidence="3">YR203</strain>
    </source>
</reference>
<feature type="transmembrane region" description="Helical" evidence="1">
    <location>
        <begin position="286"/>
        <end position="305"/>
    </location>
</feature>
<feature type="transmembrane region" description="Helical" evidence="1">
    <location>
        <begin position="182"/>
        <end position="203"/>
    </location>
</feature>
<evidence type="ECO:0000256" key="1">
    <source>
        <dbReference type="SAM" id="Phobius"/>
    </source>
</evidence>
<evidence type="ECO:0000313" key="3">
    <source>
        <dbReference type="Proteomes" id="UP000184108"/>
    </source>
</evidence>
<feature type="transmembrane region" description="Helical" evidence="1">
    <location>
        <begin position="63"/>
        <end position="83"/>
    </location>
</feature>
<feature type="transmembrane region" description="Helical" evidence="1">
    <location>
        <begin position="311"/>
        <end position="330"/>
    </location>
</feature>
<dbReference type="RefSeq" id="WP_073173611.1">
    <property type="nucleotide sequence ID" value="NZ_FQVE01000002.1"/>
</dbReference>
<proteinExistence type="predicted"/>
<gene>
    <name evidence="2" type="ORF">SAMN02787073_2332</name>
</gene>
<evidence type="ECO:0000313" key="2">
    <source>
        <dbReference type="EMBL" id="SHF44305.1"/>
    </source>
</evidence>
<sequence>MNRKFLVTFLYVYALAFSFVKTVRLPNQWSEAHWLMDYRFGFIKRGLAGEIFGFFFEKNVLNIQILSAVVLLLLYAAILTISLRTTFENYSIRKVLFYLVFFLSQYVVLSAHLIGYLDHVIFLLTILAVYLIRNKKIFLASLLAVFSVVIHEISFFLMVPVCLFALLIYEMPGKSIVFSKNLFKKVGIFLFFPLAATVLISVYQEIWGKENDQLIFHYLEGTGFISKKVALMISSAYTESFGTYLRQQSVYFVDRLFLSKNTLKFGLPILFMMYLVYREFKKINRYVLSLLVAVSLFPLLLHAVAWDEFRIWAFPFMILFLGFWVISNRYKADEISDARLSWFEIVLFIISIILVAIFQNNLFENEIERLSKIQRCMLLVPMGVLTGYLYLKKSPNKQILRP</sequence>
<feature type="transmembrane region" description="Helical" evidence="1">
    <location>
        <begin position="95"/>
        <end position="117"/>
    </location>
</feature>
<organism evidence="2 3">
    <name type="scientific">Chryseobacterium vrystaatense</name>
    <dbReference type="NCBI Taxonomy" id="307480"/>
    <lineage>
        <taxon>Bacteria</taxon>
        <taxon>Pseudomonadati</taxon>
        <taxon>Bacteroidota</taxon>
        <taxon>Flavobacteriia</taxon>
        <taxon>Flavobacteriales</taxon>
        <taxon>Weeksellaceae</taxon>
        <taxon>Chryseobacterium group</taxon>
        <taxon>Chryseobacterium</taxon>
    </lineage>
</organism>
<keyword evidence="1" id="KW-1133">Transmembrane helix</keyword>
<keyword evidence="1" id="KW-0472">Membrane</keyword>
<feature type="transmembrane region" description="Helical" evidence="1">
    <location>
        <begin position="261"/>
        <end position="277"/>
    </location>
</feature>
<name>A0A1M5BPI0_9FLAO</name>
<feature type="transmembrane region" description="Helical" evidence="1">
    <location>
        <begin position="342"/>
        <end position="360"/>
    </location>
</feature>
<feature type="transmembrane region" description="Helical" evidence="1">
    <location>
        <begin position="372"/>
        <end position="391"/>
    </location>
</feature>
<dbReference type="Proteomes" id="UP000184108">
    <property type="component" value="Unassembled WGS sequence"/>
</dbReference>
<accession>A0A1M5BPI0</accession>
<dbReference type="EMBL" id="FQVE01000002">
    <property type="protein sequence ID" value="SHF44305.1"/>
    <property type="molecule type" value="Genomic_DNA"/>
</dbReference>
<protein>
    <recommendedName>
        <fullName evidence="4">EpsG family protein</fullName>
    </recommendedName>
</protein>
<keyword evidence="1" id="KW-0812">Transmembrane</keyword>
<dbReference type="AlphaFoldDB" id="A0A1M5BPI0"/>
<feature type="transmembrane region" description="Helical" evidence="1">
    <location>
        <begin position="137"/>
        <end position="170"/>
    </location>
</feature>
<evidence type="ECO:0008006" key="4">
    <source>
        <dbReference type="Google" id="ProtNLM"/>
    </source>
</evidence>